<dbReference type="EC" id="2.4.1.-" evidence="3"/>
<dbReference type="Proteomes" id="UP000190777">
    <property type="component" value="Unassembled WGS sequence"/>
</dbReference>
<dbReference type="RefSeq" id="WP_079324014.1">
    <property type="nucleotide sequence ID" value="NZ_MXAP01000012.1"/>
</dbReference>
<dbReference type="GO" id="GO:0016758">
    <property type="term" value="F:hexosyltransferase activity"/>
    <property type="evidence" value="ECO:0007669"/>
    <property type="project" value="UniProtKB-ARBA"/>
</dbReference>
<reference evidence="2 4" key="1">
    <citation type="submission" date="2017-03" db="EMBL/GenBank/DDBJ databases">
        <title>Draft genome sequence of Moraxella equi CCUG 4950T type strain.</title>
        <authorList>
            <person name="Salva-Serra F."/>
            <person name="Engstrom-Jakobsson H."/>
            <person name="Thorell K."/>
            <person name="Jaen-Luchoro D."/>
            <person name="Gonzales-Siles L."/>
            <person name="Karlsson R."/>
            <person name="Yazdan S."/>
            <person name="Boulund F."/>
            <person name="Johnning A."/>
            <person name="Engstrand L."/>
            <person name="Kristiansson E."/>
            <person name="Moore E."/>
        </authorList>
    </citation>
    <scope>NUCLEOTIDE SEQUENCE [LARGE SCALE GENOMIC DNA]</scope>
    <source>
        <strain evidence="2 4">CCUG 4950</strain>
    </source>
</reference>
<name>A0A378QVN0_9GAMM</name>
<dbReference type="InterPro" id="IPR001173">
    <property type="entry name" value="Glyco_trans_2-like"/>
</dbReference>
<reference evidence="3 5" key="2">
    <citation type="submission" date="2018-06" db="EMBL/GenBank/DDBJ databases">
        <authorList>
            <consortium name="Pathogen Informatics"/>
            <person name="Doyle S."/>
        </authorList>
    </citation>
    <scope>NUCLEOTIDE SEQUENCE [LARGE SCALE GENOMIC DNA]</scope>
    <source>
        <strain evidence="3 5">NCTC11012</strain>
    </source>
</reference>
<dbReference type="EMBL" id="UGQF01000001">
    <property type="protein sequence ID" value="STZ04502.1"/>
    <property type="molecule type" value="Genomic_DNA"/>
</dbReference>
<dbReference type="Pfam" id="PF00535">
    <property type="entry name" value="Glycos_transf_2"/>
    <property type="match status" value="1"/>
</dbReference>
<accession>A0A378QVN0</accession>
<sequence length="269" mass="30364">MSIQPHAIDVVIPCYNTAHTLSCAVESVLVQEHLGKIYLIDDDSTDDTWQTILSLQNAYPDKIHAEKLTQNKGVATARNIGAMLAKSDFVAFLDADDSYGRQVLSACAMIFERFDVGLVRLPMKPVDLPNRFASHPNFDMAWRTFEMTAGSNMVFYRPYFLALGRFDDDEIFKKFGGEDGALGLATIDTARVATLFDNPDFDVFVYYHCHDNMHANHLFNAMLFGKNTRQVLDTDLKKANQSTQNAIDRIQKLQRILAEQKGRFPVILS</sequence>
<dbReference type="PANTHER" id="PTHR22916">
    <property type="entry name" value="GLYCOSYLTRANSFERASE"/>
    <property type="match status" value="1"/>
</dbReference>
<dbReference type="PANTHER" id="PTHR22916:SF3">
    <property type="entry name" value="UDP-GLCNAC:BETAGAL BETA-1,3-N-ACETYLGLUCOSAMINYLTRANSFERASE-LIKE PROTEIN 1"/>
    <property type="match status" value="1"/>
</dbReference>
<dbReference type="CDD" id="cd00761">
    <property type="entry name" value="Glyco_tranf_GTA_type"/>
    <property type="match status" value="1"/>
</dbReference>
<evidence type="ECO:0000313" key="4">
    <source>
        <dbReference type="Proteomes" id="UP000190777"/>
    </source>
</evidence>
<gene>
    <name evidence="3" type="primary">pgaC</name>
    <name evidence="2" type="ORF">B5J93_01040</name>
    <name evidence="3" type="ORF">NCTC11012_02784</name>
</gene>
<proteinExistence type="predicted"/>
<evidence type="ECO:0000313" key="3">
    <source>
        <dbReference type="EMBL" id="STZ04502.1"/>
    </source>
</evidence>
<dbReference type="EMBL" id="MXAP01000012">
    <property type="protein sequence ID" value="OPH40061.1"/>
    <property type="molecule type" value="Genomic_DNA"/>
</dbReference>
<evidence type="ECO:0000313" key="5">
    <source>
        <dbReference type="Proteomes" id="UP000254618"/>
    </source>
</evidence>
<dbReference type="Proteomes" id="UP000254618">
    <property type="component" value="Unassembled WGS sequence"/>
</dbReference>
<dbReference type="InterPro" id="IPR029044">
    <property type="entry name" value="Nucleotide-diphossugar_trans"/>
</dbReference>
<feature type="domain" description="Glycosyltransferase 2-like" evidence="1">
    <location>
        <begin position="10"/>
        <end position="119"/>
    </location>
</feature>
<keyword evidence="3" id="KW-0808">Transferase</keyword>
<dbReference type="AlphaFoldDB" id="A0A378QVN0"/>
<keyword evidence="3" id="KW-0328">Glycosyltransferase</keyword>
<protein>
    <submittedName>
        <fullName evidence="3">Poly-beta-1,6-N-acetyl-D-glucosamine synthase</fullName>
        <ecNumber evidence="3">2.4.1.-</ecNumber>
    </submittedName>
</protein>
<dbReference type="SUPFAM" id="SSF53448">
    <property type="entry name" value="Nucleotide-diphospho-sugar transferases"/>
    <property type="match status" value="1"/>
</dbReference>
<evidence type="ECO:0000313" key="2">
    <source>
        <dbReference type="EMBL" id="OPH40061.1"/>
    </source>
</evidence>
<organism evidence="3 5">
    <name type="scientific">Moraxella equi</name>
    <dbReference type="NCBI Taxonomy" id="60442"/>
    <lineage>
        <taxon>Bacteria</taxon>
        <taxon>Pseudomonadati</taxon>
        <taxon>Pseudomonadota</taxon>
        <taxon>Gammaproteobacteria</taxon>
        <taxon>Moraxellales</taxon>
        <taxon>Moraxellaceae</taxon>
        <taxon>Moraxella</taxon>
    </lineage>
</organism>
<keyword evidence="4" id="KW-1185">Reference proteome</keyword>
<dbReference type="Gene3D" id="3.90.550.10">
    <property type="entry name" value="Spore Coat Polysaccharide Biosynthesis Protein SpsA, Chain A"/>
    <property type="match status" value="1"/>
</dbReference>
<evidence type="ECO:0000259" key="1">
    <source>
        <dbReference type="Pfam" id="PF00535"/>
    </source>
</evidence>